<gene>
    <name evidence="2" type="ORF">BES08_28150</name>
</gene>
<dbReference type="InterPro" id="IPR021561">
    <property type="entry name" value="AbiEi_3"/>
</dbReference>
<protein>
    <recommendedName>
        <fullName evidence="1">Transcriptional regulator AbiEi antitoxin N-terminal domain-containing protein</fullName>
    </recommendedName>
</protein>
<sequence>MATENRGKLNRLQQLPDGALVDAAWLERRGYSSSLRSQYVKAGWLNQPAPRVYRRGNSPIGWREAIISLQTFLESDLTVGGRSALEELGYGHYLGRRREVHLYGAQRPPGWLAALPLEVEFVWHNSRRLFPDDPVVTQSDDAQSGTSGEPLPVLPDGFLISDGTAKWGLRLASAERALFQLLDELPGRETFHQVDMLMEGLANFSPRSLQVQLASCTSIKVKRLFFYFADRHRHAWLERLDRSAVDLGTGKRVLVKGGKLDPTYLITVPEELDGLS</sequence>
<dbReference type="OrthoDB" id="1550938at2"/>
<accession>A0A1D8AEZ4</accession>
<evidence type="ECO:0000313" key="3">
    <source>
        <dbReference type="Proteomes" id="UP000094626"/>
    </source>
</evidence>
<dbReference type="InterPro" id="IPR033455">
    <property type="entry name" value="AbiEi_3_N"/>
</dbReference>
<keyword evidence="3" id="KW-1185">Reference proteome</keyword>
<dbReference type="KEGG" id="nre:BES08_28150"/>
<reference evidence="3" key="1">
    <citation type="journal article" date="2017" name="J. Biotechnol.">
        <title>Complete genome sequence of Novosphingobium resinovorum SA1, a versatile xenobiotic-degrading bacterium capable of utilizing sulfanilic acid.</title>
        <authorList>
            <person name="Hegedus B."/>
            <person name="Kos P.B."/>
            <person name="Balint B."/>
            <person name="Maroti G."/>
            <person name="Gan H.M."/>
            <person name="Perei K."/>
            <person name="Rakhely G."/>
        </authorList>
    </citation>
    <scope>NUCLEOTIDE SEQUENCE [LARGE SCALE GENOMIC DNA]</scope>
    <source>
        <strain evidence="3">SA1</strain>
    </source>
</reference>
<proteinExistence type="predicted"/>
<geneLocation type="plasmid" evidence="2 3">
    <name>pSA2</name>
</geneLocation>
<feature type="domain" description="Transcriptional regulator AbiEi antitoxin N-terminal" evidence="1">
    <location>
        <begin position="8"/>
        <end position="94"/>
    </location>
</feature>
<keyword evidence="2" id="KW-0614">Plasmid</keyword>
<dbReference type="EMBL" id="CP017077">
    <property type="protein sequence ID" value="AOR80693.1"/>
    <property type="molecule type" value="Genomic_DNA"/>
</dbReference>
<dbReference type="Proteomes" id="UP000094626">
    <property type="component" value="Plasmid pSA2"/>
</dbReference>
<name>A0A1D8AEZ4_9SPHN</name>
<evidence type="ECO:0000259" key="1">
    <source>
        <dbReference type="Pfam" id="PF17194"/>
    </source>
</evidence>
<dbReference type="Pfam" id="PF17194">
    <property type="entry name" value="AbiEi_3_N"/>
    <property type="match status" value="1"/>
</dbReference>
<organism evidence="2 3">
    <name type="scientific">Novosphingobium resinovorum</name>
    <dbReference type="NCBI Taxonomy" id="158500"/>
    <lineage>
        <taxon>Bacteria</taxon>
        <taxon>Pseudomonadati</taxon>
        <taxon>Pseudomonadota</taxon>
        <taxon>Alphaproteobacteria</taxon>
        <taxon>Sphingomonadales</taxon>
        <taxon>Sphingomonadaceae</taxon>
        <taxon>Novosphingobium</taxon>
    </lineage>
</organism>
<dbReference type="RefSeq" id="WP_069710017.1">
    <property type="nucleotide sequence ID" value="NZ_CP017077.1"/>
</dbReference>
<dbReference type="Pfam" id="PF11459">
    <property type="entry name" value="AbiEi_3"/>
    <property type="match status" value="1"/>
</dbReference>
<dbReference type="AlphaFoldDB" id="A0A1D8AEZ4"/>
<evidence type="ECO:0000313" key="2">
    <source>
        <dbReference type="EMBL" id="AOR80693.1"/>
    </source>
</evidence>